<feature type="transmembrane region" description="Helical" evidence="1">
    <location>
        <begin position="82"/>
        <end position="104"/>
    </location>
</feature>
<dbReference type="VEuPathDB" id="VectorBase:GBRI032032"/>
<reference evidence="2" key="2">
    <citation type="submission" date="2020-05" db="UniProtKB">
        <authorList>
            <consortium name="EnsemblMetazoa"/>
        </authorList>
    </citation>
    <scope>IDENTIFICATION</scope>
    <source>
        <strain evidence="2">IAEA</strain>
    </source>
</reference>
<evidence type="ECO:0000256" key="1">
    <source>
        <dbReference type="SAM" id="Phobius"/>
    </source>
</evidence>
<protein>
    <submittedName>
        <fullName evidence="2">Uncharacterized protein</fullName>
    </submittedName>
</protein>
<reference evidence="3" key="1">
    <citation type="submission" date="2014-03" db="EMBL/GenBank/DDBJ databases">
        <authorList>
            <person name="Aksoy S."/>
            <person name="Warren W."/>
            <person name="Wilson R.K."/>
        </authorList>
    </citation>
    <scope>NUCLEOTIDE SEQUENCE [LARGE SCALE GENOMIC DNA]</scope>
    <source>
        <strain evidence="3">IAEA</strain>
    </source>
</reference>
<dbReference type="EnsemblMetazoa" id="GBRI032032-RA">
    <property type="protein sequence ID" value="GBRI032032-PA"/>
    <property type="gene ID" value="GBRI032032"/>
</dbReference>
<dbReference type="Proteomes" id="UP000091820">
    <property type="component" value="Unassembled WGS sequence"/>
</dbReference>
<keyword evidence="1" id="KW-0812">Transmembrane</keyword>
<keyword evidence="1" id="KW-0472">Membrane</keyword>
<organism evidence="2 3">
    <name type="scientific">Glossina brevipalpis</name>
    <dbReference type="NCBI Taxonomy" id="37001"/>
    <lineage>
        <taxon>Eukaryota</taxon>
        <taxon>Metazoa</taxon>
        <taxon>Ecdysozoa</taxon>
        <taxon>Arthropoda</taxon>
        <taxon>Hexapoda</taxon>
        <taxon>Insecta</taxon>
        <taxon>Pterygota</taxon>
        <taxon>Neoptera</taxon>
        <taxon>Endopterygota</taxon>
        <taxon>Diptera</taxon>
        <taxon>Brachycera</taxon>
        <taxon>Muscomorpha</taxon>
        <taxon>Hippoboscoidea</taxon>
        <taxon>Glossinidae</taxon>
        <taxon>Glossina</taxon>
    </lineage>
</organism>
<sequence>MGTSVVEASKFGPSVTSSCALSAETPKIKFISIVSTTTRNSTIVKSDLFIMKILKCFNICNTLTLFNLSQIIKYLEILNMRISALVLIALVFSLNVNFSVGFVISEKVEATEVSSYEERVGKANESSEELLHALRSLLALTESNDNNLKTKNLNRFERQTTNSATPSLLPTGTLTFKQILENLEKLQVHPMHEEVVQLIESNSNRITKLYEKLKEEIEDDDCDNDVFECFWSLFD</sequence>
<accession>A0A1A9WU24</accession>
<keyword evidence="3" id="KW-1185">Reference proteome</keyword>
<dbReference type="AlphaFoldDB" id="A0A1A9WU24"/>
<name>A0A1A9WU24_9MUSC</name>
<keyword evidence="1" id="KW-1133">Transmembrane helix</keyword>
<evidence type="ECO:0000313" key="3">
    <source>
        <dbReference type="Proteomes" id="UP000091820"/>
    </source>
</evidence>
<evidence type="ECO:0000313" key="2">
    <source>
        <dbReference type="EnsemblMetazoa" id="GBRI032032-PA"/>
    </source>
</evidence>
<proteinExistence type="predicted"/>